<dbReference type="Gene3D" id="3.10.20.880">
    <property type="match status" value="1"/>
</dbReference>
<dbReference type="Pfam" id="PF14574">
    <property type="entry name" value="RACo_C_ter"/>
    <property type="match status" value="1"/>
</dbReference>
<dbReference type="InterPro" id="IPR027980">
    <property type="entry name" value="RACo_C"/>
</dbReference>
<dbReference type="AlphaFoldDB" id="A0A382A291"/>
<gene>
    <name evidence="2" type="ORF">METZ01_LOCUS148509</name>
</gene>
<sequence length="461" mass="50275">MAEQKGARSQPEMSERELLVVFTPSGRRGRFLPGTTVLHAAQELGVDIDSVCGGRAICGRCQVVLSEGSFAKHGIESYPENLSSLGENEVEYRRLHSLEPSRRLSCSTRILGDVVIDVPPDSQVHKQVVRKRAEVHDIEVDPLVRLHFIEVPEPNMHDPSGDLERVCQELEFEWGLTGLTCDLHVHQTLQDNLRKGEWKVTVAVFRQREIIALWPGFRDQALGIAVDVGSTTIAAHLCDLSSGKVLASSGMMNPQIRFGEDLMSRVSYVMMHPGGEKELTEAVRSAIRQLSQEVCKASGHEPSDVLDMTFVGNPIMHHLLLGLSPLELGGAPFALVTDQALELKASELGLDMHPGTRAYLLPCIAAHVGADAAGMVLSEAPYLREEMTLLVDVGTNAEIVLGNRDRLLAASSPTGPAFEGAQISCGQRAAPGAIERVRINPETLEPRFKVIGCEAWSDDPE</sequence>
<feature type="domain" description="2Fe-2S ferredoxin-type" evidence="1">
    <location>
        <begin position="16"/>
        <end position="122"/>
    </location>
</feature>
<dbReference type="CDD" id="cd00207">
    <property type="entry name" value="fer2"/>
    <property type="match status" value="1"/>
</dbReference>
<name>A0A382A291_9ZZZZ</name>
<evidence type="ECO:0000313" key="2">
    <source>
        <dbReference type="EMBL" id="SVA95655.1"/>
    </source>
</evidence>
<reference evidence="2" key="1">
    <citation type="submission" date="2018-05" db="EMBL/GenBank/DDBJ databases">
        <authorList>
            <person name="Lanie J.A."/>
            <person name="Ng W.-L."/>
            <person name="Kazmierczak K.M."/>
            <person name="Andrzejewski T.M."/>
            <person name="Davidsen T.M."/>
            <person name="Wayne K.J."/>
            <person name="Tettelin H."/>
            <person name="Glass J.I."/>
            <person name="Rusch D."/>
            <person name="Podicherti R."/>
            <person name="Tsui H.-C.T."/>
            <person name="Winkler M.E."/>
        </authorList>
    </citation>
    <scope>NUCLEOTIDE SEQUENCE</scope>
</reference>
<dbReference type="EMBL" id="UINC01023625">
    <property type="protein sequence ID" value="SVA95655.1"/>
    <property type="molecule type" value="Genomic_DNA"/>
</dbReference>
<dbReference type="InterPro" id="IPR012675">
    <property type="entry name" value="Beta-grasp_dom_sf"/>
</dbReference>
<evidence type="ECO:0000259" key="1">
    <source>
        <dbReference type="PROSITE" id="PS51085"/>
    </source>
</evidence>
<dbReference type="Gene3D" id="3.30.420.480">
    <property type="entry name" value="Domain of unknown function (DUF4445)"/>
    <property type="match status" value="1"/>
</dbReference>
<dbReference type="PROSITE" id="PS51085">
    <property type="entry name" value="2FE2S_FER_2"/>
    <property type="match status" value="1"/>
</dbReference>
<dbReference type="Pfam" id="PF00111">
    <property type="entry name" value="Fer2"/>
    <property type="match status" value="1"/>
</dbReference>
<accession>A0A382A291</accession>
<dbReference type="SUPFAM" id="SSF54292">
    <property type="entry name" value="2Fe-2S ferredoxin-like"/>
    <property type="match status" value="1"/>
</dbReference>
<dbReference type="PANTHER" id="PTHR42895">
    <property type="entry name" value="IRON-SULFUR CLUSTER-BINDING PROTEIN-RELATED"/>
    <property type="match status" value="1"/>
</dbReference>
<dbReference type="GO" id="GO:0051536">
    <property type="term" value="F:iron-sulfur cluster binding"/>
    <property type="evidence" value="ECO:0007669"/>
    <property type="project" value="InterPro"/>
</dbReference>
<dbReference type="InterPro" id="IPR036010">
    <property type="entry name" value="2Fe-2S_ferredoxin-like_sf"/>
</dbReference>
<dbReference type="Gene3D" id="3.10.20.30">
    <property type="match status" value="1"/>
</dbReference>
<dbReference type="InterPro" id="IPR041414">
    <property type="entry name" value="Raco-like_middle"/>
</dbReference>
<dbReference type="InterPro" id="IPR052911">
    <property type="entry name" value="Corrinoid_activation_enz"/>
</dbReference>
<dbReference type="PANTHER" id="PTHR42895:SF2">
    <property type="entry name" value="IRON-SULFUR CLUSTER PROTEIN"/>
    <property type="match status" value="1"/>
</dbReference>
<dbReference type="Pfam" id="PF17650">
    <property type="entry name" value="RACo_linker"/>
    <property type="match status" value="1"/>
</dbReference>
<feature type="non-terminal residue" evidence="2">
    <location>
        <position position="461"/>
    </location>
</feature>
<organism evidence="2">
    <name type="scientific">marine metagenome</name>
    <dbReference type="NCBI Taxonomy" id="408172"/>
    <lineage>
        <taxon>unclassified sequences</taxon>
        <taxon>metagenomes</taxon>
        <taxon>ecological metagenomes</taxon>
    </lineage>
</organism>
<protein>
    <recommendedName>
        <fullName evidence="1">2Fe-2S ferredoxin-type domain-containing protein</fullName>
    </recommendedName>
</protein>
<dbReference type="InterPro" id="IPR042259">
    <property type="entry name" value="Raco-like_middle_sf"/>
</dbReference>
<dbReference type="Pfam" id="PF17651">
    <property type="entry name" value="Raco_middle"/>
    <property type="match status" value="1"/>
</dbReference>
<dbReference type="InterPro" id="IPR001041">
    <property type="entry name" value="2Fe-2S_ferredoxin-type"/>
</dbReference>
<proteinExistence type="predicted"/>
<dbReference type="InterPro" id="IPR040506">
    <property type="entry name" value="RACo_linker"/>
</dbReference>